<sequence length="777" mass="89660">MDSKYNHIEQEKKIYKLWEDLGVFDPKKALKLRSDQGLLNKKDTFSVLMPPPNANAALHCGHATYAIQDVLIRLKRMQGFNTLYLPGTDHAGFETQVVYERKLKEQGKSRFDYDRKTFYKMVFDFVKENSNVAISQLKRLGMSADWSRSTFMLDPHVVTFVHNTFKKMNDEGYVYRKGYIVNYSTFHGTTFSDLETEYKESISPLYYIKYKFVNCNDYIVVATVRPETIYADVAVAVNPKDKRYESYIGKKVLNPLNNKEIPVIADEYVDVEFGTGVLKITPGHDAHDFEIGQKNNLEIVTVVSLDGKMINTEESINGLYPKQARVKVADILKQKNALDKVDEAYKNRVLVDYKDGLPIEPLVLPNWFIKTEDLFDSVISVVKKGDVQFNKLLWKEEILRWLEQKRPWPISRQTVFGISIPAWYSIKDNPDLYITFLPSSHPESEGTKNEGSISREIISGKISDLLQKYDLSQIKQGLQKIIAPFDAKYVISTDSPGEDFLQETDTFDTWFSSGQWPLTTTGFPESNIFKEYYPTSFLDSMWDIMFFWIARMMLFGLYLTGVVPFKNVYFHGAITDKHGKKMSKSKGNVINPLDFIEKYGADSLRMGILVGGNTSARYSPLDEDKVRGYRNFANKIWNVGRYLDIEIKNSKIKVQDLDKNTILIGNDIDKNILNGLSNLTLNVTKYLEKYEFKFAGDILYDFIWNDFANTYLENTKSREDKETVLKIEFFVYTTCLKLLHPFMPFVTEAIWQELELGNIVVEGSAKYLIISDWPQVS</sequence>
<comment type="caution">
    <text evidence="14">The sequence shown here is derived from an EMBL/GenBank/DDBJ whole genome shotgun (WGS) entry which is preliminary data.</text>
</comment>
<name>A0A2H0RAJ7_UNCKA</name>
<keyword evidence="11" id="KW-0812">Transmembrane</keyword>
<dbReference type="InterPro" id="IPR001412">
    <property type="entry name" value="aa-tRNA-synth_I_CS"/>
</dbReference>
<feature type="transmembrane region" description="Helical" evidence="11">
    <location>
        <begin position="545"/>
        <end position="565"/>
    </location>
</feature>
<evidence type="ECO:0000256" key="6">
    <source>
        <dbReference type="ARBA" id="ARBA00022917"/>
    </source>
</evidence>
<evidence type="ECO:0000256" key="4">
    <source>
        <dbReference type="ARBA" id="ARBA00022741"/>
    </source>
</evidence>
<keyword evidence="11" id="KW-1133">Transmembrane helix</keyword>
<keyword evidence="4 10" id="KW-0547">Nucleotide-binding</keyword>
<keyword evidence="2" id="KW-0963">Cytoplasm</keyword>
<organism evidence="14 15">
    <name type="scientific">candidate division WWE3 bacterium CG10_big_fil_rev_8_21_14_0_10_32_10</name>
    <dbReference type="NCBI Taxonomy" id="1975090"/>
    <lineage>
        <taxon>Bacteria</taxon>
        <taxon>Katanobacteria</taxon>
    </lineage>
</organism>
<evidence type="ECO:0000313" key="15">
    <source>
        <dbReference type="Proteomes" id="UP000230214"/>
    </source>
</evidence>
<dbReference type="AlphaFoldDB" id="A0A2H0RAJ7"/>
<keyword evidence="3 10" id="KW-0436">Ligase</keyword>
<protein>
    <recommendedName>
        <fullName evidence="1 9">Valine--tRNA ligase</fullName>
        <ecNumber evidence="1 9">6.1.1.9</ecNumber>
    </recommendedName>
</protein>
<feature type="domain" description="Aminoacyl-tRNA synthetase class Ia" evidence="12">
    <location>
        <begin position="13"/>
        <end position="609"/>
    </location>
</feature>
<keyword evidence="6 10" id="KW-0648">Protein biosynthesis</keyword>
<dbReference type="PANTHER" id="PTHR11946">
    <property type="entry name" value="VALYL-TRNA SYNTHETASES"/>
    <property type="match status" value="1"/>
</dbReference>
<dbReference type="InterPro" id="IPR009008">
    <property type="entry name" value="Val/Leu/Ile-tRNA-synth_edit"/>
</dbReference>
<evidence type="ECO:0000313" key="14">
    <source>
        <dbReference type="EMBL" id="PIR43480.1"/>
    </source>
</evidence>
<dbReference type="SUPFAM" id="SSF47323">
    <property type="entry name" value="Anticodon-binding domain of a subclass of class I aminoacyl-tRNA synthetases"/>
    <property type="match status" value="1"/>
</dbReference>
<dbReference type="GO" id="GO:0005524">
    <property type="term" value="F:ATP binding"/>
    <property type="evidence" value="ECO:0007669"/>
    <property type="project" value="UniProtKB-KW"/>
</dbReference>
<dbReference type="EMBL" id="PCXU01000022">
    <property type="protein sequence ID" value="PIR43480.1"/>
    <property type="molecule type" value="Genomic_DNA"/>
</dbReference>
<dbReference type="Pfam" id="PF00133">
    <property type="entry name" value="tRNA-synt_1"/>
    <property type="match status" value="1"/>
</dbReference>
<dbReference type="GO" id="GO:0004832">
    <property type="term" value="F:valine-tRNA ligase activity"/>
    <property type="evidence" value="ECO:0007669"/>
    <property type="project" value="UniProtKB-UniRule"/>
</dbReference>
<dbReference type="SUPFAM" id="SSF52374">
    <property type="entry name" value="Nucleotidylyl transferase"/>
    <property type="match status" value="1"/>
</dbReference>
<dbReference type="PROSITE" id="PS00178">
    <property type="entry name" value="AA_TRNA_LIGASE_I"/>
    <property type="match status" value="1"/>
</dbReference>
<feature type="domain" description="Methionyl/Valyl/Leucyl/Isoleucyl-tRNA synthetase anticodon-binding" evidence="13">
    <location>
        <begin position="669"/>
        <end position="775"/>
    </location>
</feature>
<evidence type="ECO:0000256" key="7">
    <source>
        <dbReference type="ARBA" id="ARBA00023146"/>
    </source>
</evidence>
<dbReference type="EC" id="6.1.1.9" evidence="1 9"/>
<evidence type="ECO:0000256" key="11">
    <source>
        <dbReference type="SAM" id="Phobius"/>
    </source>
</evidence>
<comment type="catalytic activity">
    <reaction evidence="8">
        <text>tRNA(Val) + L-valine + ATP = L-valyl-tRNA(Val) + AMP + diphosphate</text>
        <dbReference type="Rhea" id="RHEA:10704"/>
        <dbReference type="Rhea" id="RHEA-COMP:9672"/>
        <dbReference type="Rhea" id="RHEA-COMP:9708"/>
        <dbReference type="ChEBI" id="CHEBI:30616"/>
        <dbReference type="ChEBI" id="CHEBI:33019"/>
        <dbReference type="ChEBI" id="CHEBI:57762"/>
        <dbReference type="ChEBI" id="CHEBI:78442"/>
        <dbReference type="ChEBI" id="CHEBI:78537"/>
        <dbReference type="ChEBI" id="CHEBI:456215"/>
        <dbReference type="EC" id="6.1.1.9"/>
    </reaction>
</comment>
<dbReference type="InterPro" id="IPR002300">
    <property type="entry name" value="aa-tRNA-synth_Ia"/>
</dbReference>
<evidence type="ECO:0000256" key="1">
    <source>
        <dbReference type="ARBA" id="ARBA00013169"/>
    </source>
</evidence>
<dbReference type="SUPFAM" id="SSF50677">
    <property type="entry name" value="ValRS/IleRS/LeuRS editing domain"/>
    <property type="match status" value="1"/>
</dbReference>
<reference evidence="14 15" key="1">
    <citation type="submission" date="2017-09" db="EMBL/GenBank/DDBJ databases">
        <title>Depth-based differentiation of microbial function through sediment-hosted aquifers and enrichment of novel symbionts in the deep terrestrial subsurface.</title>
        <authorList>
            <person name="Probst A.J."/>
            <person name="Ladd B."/>
            <person name="Jarett J.K."/>
            <person name="Geller-Mcgrath D.E."/>
            <person name="Sieber C.M."/>
            <person name="Emerson J.B."/>
            <person name="Anantharaman K."/>
            <person name="Thomas B.C."/>
            <person name="Malmstrom R."/>
            <person name="Stieglmeier M."/>
            <person name="Klingl A."/>
            <person name="Woyke T."/>
            <person name="Ryan C.M."/>
            <person name="Banfield J.F."/>
        </authorList>
    </citation>
    <scope>NUCLEOTIDE SEQUENCE [LARGE SCALE GENOMIC DNA]</scope>
    <source>
        <strain evidence="14">CG10_big_fil_rev_8_21_14_0_10_32_10</strain>
    </source>
</reference>
<evidence type="ECO:0000256" key="10">
    <source>
        <dbReference type="RuleBase" id="RU363035"/>
    </source>
</evidence>
<dbReference type="PRINTS" id="PR00986">
    <property type="entry name" value="TRNASYNTHVAL"/>
</dbReference>
<evidence type="ECO:0000259" key="12">
    <source>
        <dbReference type="Pfam" id="PF00133"/>
    </source>
</evidence>
<dbReference type="GO" id="GO:0005829">
    <property type="term" value="C:cytosol"/>
    <property type="evidence" value="ECO:0007669"/>
    <property type="project" value="TreeGrafter"/>
</dbReference>
<dbReference type="Gene3D" id="1.10.730.10">
    <property type="entry name" value="Isoleucyl-tRNA Synthetase, Domain 1"/>
    <property type="match status" value="1"/>
</dbReference>
<dbReference type="GO" id="GO:0006438">
    <property type="term" value="P:valyl-tRNA aminoacylation"/>
    <property type="evidence" value="ECO:0007669"/>
    <property type="project" value="UniProtKB-UniRule"/>
</dbReference>
<evidence type="ECO:0000256" key="9">
    <source>
        <dbReference type="NCBIfam" id="TIGR00422"/>
    </source>
</evidence>
<dbReference type="InterPro" id="IPR013155">
    <property type="entry name" value="M/V/L/I-tRNA-synth_anticd-bd"/>
</dbReference>
<keyword evidence="11" id="KW-0472">Membrane</keyword>
<keyword evidence="7 10" id="KW-0030">Aminoacyl-tRNA synthetase</keyword>
<evidence type="ECO:0000256" key="3">
    <source>
        <dbReference type="ARBA" id="ARBA00022598"/>
    </source>
</evidence>
<evidence type="ECO:0000256" key="2">
    <source>
        <dbReference type="ARBA" id="ARBA00022490"/>
    </source>
</evidence>
<dbReference type="Gene3D" id="3.90.740.10">
    <property type="entry name" value="Valyl/Leucyl/Isoleucyl-tRNA synthetase, editing domain"/>
    <property type="match status" value="1"/>
</dbReference>
<comment type="similarity">
    <text evidence="10">Belongs to the class-I aminoacyl-tRNA synthetase family.</text>
</comment>
<accession>A0A2H0RAJ7</accession>
<dbReference type="NCBIfam" id="NF004349">
    <property type="entry name" value="PRK05729.1"/>
    <property type="match status" value="1"/>
</dbReference>
<dbReference type="Proteomes" id="UP000230214">
    <property type="component" value="Unassembled WGS sequence"/>
</dbReference>
<dbReference type="GO" id="GO:0002161">
    <property type="term" value="F:aminoacyl-tRNA deacylase activity"/>
    <property type="evidence" value="ECO:0007669"/>
    <property type="project" value="InterPro"/>
</dbReference>
<dbReference type="Gene3D" id="3.40.50.620">
    <property type="entry name" value="HUPs"/>
    <property type="match status" value="2"/>
</dbReference>
<dbReference type="PANTHER" id="PTHR11946:SF93">
    <property type="entry name" value="VALINE--TRNA LIGASE, CHLOROPLASTIC_MITOCHONDRIAL 2"/>
    <property type="match status" value="1"/>
</dbReference>
<dbReference type="InterPro" id="IPR033705">
    <property type="entry name" value="Anticodon_Ia_Val"/>
</dbReference>
<dbReference type="Pfam" id="PF08264">
    <property type="entry name" value="Anticodon_1"/>
    <property type="match status" value="1"/>
</dbReference>
<dbReference type="NCBIfam" id="TIGR00422">
    <property type="entry name" value="valS"/>
    <property type="match status" value="1"/>
</dbReference>
<gene>
    <name evidence="14" type="ORF">COV24_02435</name>
</gene>
<keyword evidence="5 10" id="KW-0067">ATP-binding</keyword>
<evidence type="ECO:0000256" key="5">
    <source>
        <dbReference type="ARBA" id="ARBA00022840"/>
    </source>
</evidence>
<evidence type="ECO:0000256" key="8">
    <source>
        <dbReference type="ARBA" id="ARBA00047552"/>
    </source>
</evidence>
<dbReference type="InterPro" id="IPR009080">
    <property type="entry name" value="tRNAsynth_Ia_anticodon-bd"/>
</dbReference>
<evidence type="ECO:0000259" key="13">
    <source>
        <dbReference type="Pfam" id="PF08264"/>
    </source>
</evidence>
<dbReference type="InterPro" id="IPR014729">
    <property type="entry name" value="Rossmann-like_a/b/a_fold"/>
</dbReference>
<proteinExistence type="inferred from homology"/>
<dbReference type="CDD" id="cd07962">
    <property type="entry name" value="Anticodon_Ia_Val"/>
    <property type="match status" value="1"/>
</dbReference>
<dbReference type="InterPro" id="IPR002303">
    <property type="entry name" value="Valyl-tRNA_ligase"/>
</dbReference>